<comment type="caution">
    <text evidence="1">The sequence shown here is derived from an EMBL/GenBank/DDBJ whole genome shotgun (WGS) entry which is preliminary data.</text>
</comment>
<dbReference type="EMBL" id="CAKMRJ010002223">
    <property type="protein sequence ID" value="CAH1428432.1"/>
    <property type="molecule type" value="Genomic_DNA"/>
</dbReference>
<accession>A0AAU9MRI6</accession>
<name>A0AAU9MRI6_9ASTR</name>
<proteinExistence type="predicted"/>
<gene>
    <name evidence="1" type="ORF">LVIROSA_LOCUS15363</name>
</gene>
<dbReference type="AlphaFoldDB" id="A0AAU9MRI6"/>
<keyword evidence="2" id="KW-1185">Reference proteome</keyword>
<dbReference type="PANTHER" id="PTHR34780:SF2">
    <property type="entry name" value="GENOME ASSEMBLY, CHROMOSOME: A02"/>
    <property type="match status" value="1"/>
</dbReference>
<evidence type="ECO:0000313" key="2">
    <source>
        <dbReference type="Proteomes" id="UP001157418"/>
    </source>
</evidence>
<dbReference type="Proteomes" id="UP001157418">
    <property type="component" value="Unassembled WGS sequence"/>
</dbReference>
<protein>
    <submittedName>
        <fullName evidence="1">Uncharacterized protein</fullName>
    </submittedName>
</protein>
<reference evidence="1 2" key="1">
    <citation type="submission" date="2022-01" db="EMBL/GenBank/DDBJ databases">
        <authorList>
            <person name="Xiong W."/>
            <person name="Schranz E."/>
        </authorList>
    </citation>
    <scope>NUCLEOTIDE SEQUENCE [LARGE SCALE GENOMIC DNA]</scope>
</reference>
<organism evidence="1 2">
    <name type="scientific">Lactuca virosa</name>
    <dbReference type="NCBI Taxonomy" id="75947"/>
    <lineage>
        <taxon>Eukaryota</taxon>
        <taxon>Viridiplantae</taxon>
        <taxon>Streptophyta</taxon>
        <taxon>Embryophyta</taxon>
        <taxon>Tracheophyta</taxon>
        <taxon>Spermatophyta</taxon>
        <taxon>Magnoliopsida</taxon>
        <taxon>eudicotyledons</taxon>
        <taxon>Gunneridae</taxon>
        <taxon>Pentapetalae</taxon>
        <taxon>asterids</taxon>
        <taxon>campanulids</taxon>
        <taxon>Asterales</taxon>
        <taxon>Asteraceae</taxon>
        <taxon>Cichorioideae</taxon>
        <taxon>Cichorieae</taxon>
        <taxon>Lactucinae</taxon>
        <taxon>Lactuca</taxon>
    </lineage>
</organism>
<sequence length="98" mass="11344">MKNHTEAAEESVSSLVAYHSQVRKIKRELEKSNHPAVIKQSKMRSVLLEFSKSQKHCRSPLGISDMPRSMAMAAREEAVVSWWRRGYQRVVIMQSEMQ</sequence>
<evidence type="ECO:0000313" key="1">
    <source>
        <dbReference type="EMBL" id="CAH1428432.1"/>
    </source>
</evidence>
<dbReference type="PANTHER" id="PTHR34780">
    <property type="entry name" value="OS08G0427800 PROTEIN"/>
    <property type="match status" value="1"/>
</dbReference>